<keyword evidence="2" id="KW-1185">Reference proteome</keyword>
<protein>
    <submittedName>
        <fullName evidence="1">Uncharacterized protein</fullName>
    </submittedName>
</protein>
<dbReference type="Gene3D" id="1.25.40.10">
    <property type="entry name" value="Tetratricopeptide repeat domain"/>
    <property type="match status" value="1"/>
</dbReference>
<organism evidence="1 2">
    <name type="scientific">Croceibacterium xixiisoli</name>
    <dbReference type="NCBI Taxonomy" id="1476466"/>
    <lineage>
        <taxon>Bacteria</taxon>
        <taxon>Pseudomonadati</taxon>
        <taxon>Pseudomonadota</taxon>
        <taxon>Alphaproteobacteria</taxon>
        <taxon>Sphingomonadales</taxon>
        <taxon>Erythrobacteraceae</taxon>
        <taxon>Croceibacterium</taxon>
    </lineage>
</organism>
<proteinExistence type="predicted"/>
<evidence type="ECO:0000313" key="1">
    <source>
        <dbReference type="EMBL" id="MXP00407.1"/>
    </source>
</evidence>
<dbReference type="Proteomes" id="UP000469430">
    <property type="component" value="Unassembled WGS sequence"/>
</dbReference>
<dbReference type="SUPFAM" id="SSF48452">
    <property type="entry name" value="TPR-like"/>
    <property type="match status" value="1"/>
</dbReference>
<name>A0A6I4TWJ3_9SPHN</name>
<dbReference type="InterPro" id="IPR011990">
    <property type="entry name" value="TPR-like_helical_dom_sf"/>
</dbReference>
<sequence>MQAGVAVPPPESESLQTTDVAFEEIANGQNAAAIAALQERLAAEPSDPALLINLGAAYQRSGDSERAAAAYRAAADSSTRYQLELADGSWMDSRHAARLAMHSLDRTTLALR</sequence>
<comment type="caution">
    <text evidence="1">The sequence shown here is derived from an EMBL/GenBank/DDBJ whole genome shotgun (WGS) entry which is preliminary data.</text>
</comment>
<gene>
    <name evidence="1" type="ORF">GRI97_15555</name>
</gene>
<reference evidence="1 2" key="1">
    <citation type="submission" date="2019-12" db="EMBL/GenBank/DDBJ databases">
        <title>Genomic-based taxomic classification of the family Erythrobacteraceae.</title>
        <authorList>
            <person name="Xu L."/>
        </authorList>
    </citation>
    <scope>NUCLEOTIDE SEQUENCE [LARGE SCALE GENOMIC DNA]</scope>
    <source>
        <strain evidence="1 2">S36</strain>
    </source>
</reference>
<dbReference type="EMBL" id="WTYJ01000003">
    <property type="protein sequence ID" value="MXP00407.1"/>
    <property type="molecule type" value="Genomic_DNA"/>
</dbReference>
<evidence type="ECO:0000313" key="2">
    <source>
        <dbReference type="Proteomes" id="UP000469430"/>
    </source>
</evidence>
<dbReference type="OrthoDB" id="92543at2"/>
<dbReference type="AlphaFoldDB" id="A0A6I4TWJ3"/>
<accession>A0A6I4TWJ3</accession>